<evidence type="ECO:0000259" key="4">
    <source>
        <dbReference type="Pfam" id="PF09375"/>
    </source>
</evidence>
<comment type="subcellular location">
    <subcellularLocation>
        <location evidence="1">Cell envelope</location>
    </subcellularLocation>
</comment>
<evidence type="ECO:0000313" key="6">
    <source>
        <dbReference type="Proteomes" id="UP000264719"/>
    </source>
</evidence>
<dbReference type="RefSeq" id="WP_339851791.1">
    <property type="nucleotide sequence ID" value="NZ_CAXAXR010000002.1"/>
</dbReference>
<dbReference type="InterPro" id="IPR034984">
    <property type="entry name" value="Imelysin-like_IPPA"/>
</dbReference>
<sequence length="340" mass="36605">MKHWLARAVFCLALPGAALADVADLDGAVDGHILPGFRALSQSTEALARTAQDHCAPEDAALREAYGQAFDDWIKVSHLRFGPSEEEGRAFALAYWPDPRSKTPKALGQLMAEADPVAESAEHYADVSIAARGFYALEYLLYDPEFSGDLPAPQAGYRCQLIQAVTADMAATAAVIWQGWDGDYAARLRAPGENDTYRTEAEAAQQLFTALSGGLEFTSAMRLGRPMGTFDRPRPQRAEARRSGRSLRHVVLSLEAMRELTGYLAAGAPDVAQGLDAAFVKALAEAEALDDPIFAEVATPQGRLHVEVLQQAVEEIRHSLAEDLGPRLGIAAGFNALDGD</sequence>
<evidence type="ECO:0000256" key="3">
    <source>
        <dbReference type="SAM" id="SignalP"/>
    </source>
</evidence>
<organism evidence="5 6">
    <name type="scientific">Roseovarius nubinhibens</name>
    <dbReference type="NCBI Taxonomy" id="314263"/>
    <lineage>
        <taxon>Bacteria</taxon>
        <taxon>Pseudomonadati</taxon>
        <taxon>Pseudomonadota</taxon>
        <taxon>Alphaproteobacteria</taxon>
        <taxon>Rhodobacterales</taxon>
        <taxon>Roseobacteraceae</taxon>
        <taxon>Roseovarius</taxon>
    </lineage>
</organism>
<comment type="caution">
    <text evidence="5">The sequence shown here is derived from an EMBL/GenBank/DDBJ whole genome shotgun (WGS) entry which is preliminary data.</text>
</comment>
<dbReference type="Gene3D" id="1.20.1420.20">
    <property type="entry name" value="M75 peptidase, HXXE motif"/>
    <property type="match status" value="1"/>
</dbReference>
<dbReference type="InterPro" id="IPR038352">
    <property type="entry name" value="Imelysin_sf"/>
</dbReference>
<evidence type="ECO:0000313" key="5">
    <source>
        <dbReference type="EMBL" id="HAR53680.1"/>
    </source>
</evidence>
<dbReference type="GO" id="GO:0030313">
    <property type="term" value="C:cell envelope"/>
    <property type="evidence" value="ECO:0007669"/>
    <property type="project" value="UniProtKB-SubCell"/>
</dbReference>
<dbReference type="InterPro" id="IPR018976">
    <property type="entry name" value="Imelysin-like"/>
</dbReference>
<feature type="signal peptide" evidence="3">
    <location>
        <begin position="1"/>
        <end position="20"/>
    </location>
</feature>
<proteinExistence type="predicted"/>
<feature type="domain" description="Imelysin-like" evidence="4">
    <location>
        <begin position="33"/>
        <end position="319"/>
    </location>
</feature>
<dbReference type="EMBL" id="DMVW01000171">
    <property type="protein sequence ID" value="HAR53680.1"/>
    <property type="molecule type" value="Genomic_DNA"/>
</dbReference>
<dbReference type="AlphaFoldDB" id="A0A348WGL8"/>
<name>A0A348WGL8_9RHOB</name>
<protein>
    <submittedName>
        <fullName evidence="5">Peptidase M75</fullName>
    </submittedName>
</protein>
<gene>
    <name evidence="5" type="ORF">DCS45_17655</name>
</gene>
<feature type="chain" id="PRO_5016659796" evidence="3">
    <location>
        <begin position="21"/>
        <end position="340"/>
    </location>
</feature>
<dbReference type="CDD" id="cd14659">
    <property type="entry name" value="Imelysin-like_IPPA"/>
    <property type="match status" value="1"/>
</dbReference>
<evidence type="ECO:0000256" key="2">
    <source>
        <dbReference type="ARBA" id="ARBA00022729"/>
    </source>
</evidence>
<dbReference type="Proteomes" id="UP000264719">
    <property type="component" value="Unassembled WGS sequence"/>
</dbReference>
<accession>A0A348WGL8</accession>
<reference evidence="5 6" key="1">
    <citation type="journal article" date="2018" name="Nat. Biotechnol.">
        <title>A standardized bacterial taxonomy based on genome phylogeny substantially revises the tree of life.</title>
        <authorList>
            <person name="Parks D.H."/>
            <person name="Chuvochina M."/>
            <person name="Waite D.W."/>
            <person name="Rinke C."/>
            <person name="Skarshewski A."/>
            <person name="Chaumeil P.A."/>
            <person name="Hugenholtz P."/>
        </authorList>
    </citation>
    <scope>NUCLEOTIDE SEQUENCE [LARGE SCALE GENOMIC DNA]</scope>
    <source>
        <strain evidence="5">UBA9169</strain>
    </source>
</reference>
<evidence type="ECO:0000256" key="1">
    <source>
        <dbReference type="ARBA" id="ARBA00004196"/>
    </source>
</evidence>
<keyword evidence="2 3" id="KW-0732">Signal</keyword>
<dbReference type="Pfam" id="PF09375">
    <property type="entry name" value="Peptidase_M75"/>
    <property type="match status" value="1"/>
</dbReference>